<keyword evidence="4" id="KW-1185">Reference proteome</keyword>
<accession>W9B7E3</accession>
<feature type="compositionally biased region" description="Basic and acidic residues" evidence="1">
    <location>
        <begin position="1"/>
        <end position="12"/>
    </location>
</feature>
<feature type="domain" description="Hypervirulence associated protein TUDOR" evidence="2">
    <location>
        <begin position="8"/>
        <end position="66"/>
    </location>
</feature>
<dbReference type="eggNOG" id="ENOG50336GE">
    <property type="taxonomic scope" value="Bacteria"/>
</dbReference>
<dbReference type="InterPro" id="IPR021331">
    <property type="entry name" value="Hva1_TUDOR"/>
</dbReference>
<evidence type="ECO:0000313" key="4">
    <source>
        <dbReference type="Proteomes" id="UP000028870"/>
    </source>
</evidence>
<name>W9B7E3_MYCCO</name>
<feature type="compositionally biased region" description="Basic and acidic residues" evidence="1">
    <location>
        <begin position="51"/>
        <end position="71"/>
    </location>
</feature>
<evidence type="ECO:0000313" key="3">
    <source>
        <dbReference type="EMBL" id="CDO10596.1"/>
    </source>
</evidence>
<evidence type="ECO:0000256" key="1">
    <source>
        <dbReference type="SAM" id="MobiDB-lite"/>
    </source>
</evidence>
<protein>
    <recommendedName>
        <fullName evidence="2">Hypervirulence associated protein TUDOR domain-containing protein</fullName>
    </recommendedName>
</protein>
<dbReference type="OrthoDB" id="71751at2"/>
<evidence type="ECO:0000259" key="2">
    <source>
        <dbReference type="Pfam" id="PF11160"/>
    </source>
</evidence>
<comment type="caution">
    <text evidence="3">The sequence shown here is derived from an EMBL/GenBank/DDBJ whole genome shotgun (WGS) entry which is preliminary data.</text>
</comment>
<reference evidence="3" key="2">
    <citation type="submission" date="2014-03" db="EMBL/GenBank/DDBJ databases">
        <authorList>
            <person name="Urmite Genomes"/>
        </authorList>
    </citation>
    <scope>NUCLEOTIDE SEQUENCE</scope>
    <source>
        <strain evidence="3">DSM 44829</strain>
    </source>
</reference>
<dbReference type="Pfam" id="PF11160">
    <property type="entry name" value="Hva1_TUDOR"/>
    <property type="match status" value="1"/>
</dbReference>
<feature type="region of interest" description="Disordered" evidence="1">
    <location>
        <begin position="1"/>
        <end position="71"/>
    </location>
</feature>
<gene>
    <name evidence="3" type="ORF">BN977_05429</name>
</gene>
<proteinExistence type="predicted"/>
<sequence length="71" mass="7812">MSDDLQRGDKVSWRSHGTTVPGTVEKKITSDTEAAGRQVRASSDDPQYLVRSDKSGRDAVHKPEALKKRSS</sequence>
<dbReference type="STRING" id="258533.BN977_05429"/>
<dbReference type="RefSeq" id="WP_024450463.1">
    <property type="nucleotide sequence ID" value="NZ_CCBB010000003.1"/>
</dbReference>
<dbReference type="EMBL" id="CCBB010000003">
    <property type="protein sequence ID" value="CDO10596.1"/>
    <property type="molecule type" value="Genomic_DNA"/>
</dbReference>
<organism evidence="3 4">
    <name type="scientific">Mycolicibacterium cosmeticum</name>
    <dbReference type="NCBI Taxonomy" id="258533"/>
    <lineage>
        <taxon>Bacteria</taxon>
        <taxon>Bacillati</taxon>
        <taxon>Actinomycetota</taxon>
        <taxon>Actinomycetes</taxon>
        <taxon>Mycobacteriales</taxon>
        <taxon>Mycobacteriaceae</taxon>
        <taxon>Mycolicibacterium</taxon>
    </lineage>
</organism>
<reference evidence="3" key="1">
    <citation type="submission" date="2014-03" db="EMBL/GenBank/DDBJ databases">
        <title>Draft Genome Sequence of Mycobacterium cosmeticum DSM 44829.</title>
        <authorList>
            <person name="Croce O."/>
            <person name="Robert C."/>
            <person name="Raoult D."/>
            <person name="Drancourt M."/>
        </authorList>
    </citation>
    <scope>NUCLEOTIDE SEQUENCE [LARGE SCALE GENOMIC DNA]</scope>
    <source>
        <strain evidence="3">DSM 44829</strain>
    </source>
</reference>
<dbReference type="Gene3D" id="2.30.30.1060">
    <property type="match status" value="1"/>
</dbReference>
<dbReference type="AlphaFoldDB" id="W9B7E3"/>
<dbReference type="Proteomes" id="UP000028870">
    <property type="component" value="Unassembled WGS sequence"/>
</dbReference>